<gene>
    <name evidence="1" type="ORF">DL238_08730</name>
</gene>
<evidence type="ECO:0000313" key="1">
    <source>
        <dbReference type="EMBL" id="RDS77679.1"/>
    </source>
</evidence>
<accession>A0A395LLU1</accession>
<comment type="caution">
    <text evidence="1">The sequence shown here is derived from an EMBL/GenBank/DDBJ whole genome shotgun (WGS) entry which is preliminary data.</text>
</comment>
<dbReference type="Proteomes" id="UP000254101">
    <property type="component" value="Unassembled WGS sequence"/>
</dbReference>
<sequence length="210" mass="23115">MALGGCAAQAPVASPALPFVLQKNVWLALDKHPRDVLDEVLQSAAAGETIYGLHDGPPIEESGGVALTSFSKAAVPCSTPYGRIPFPFWSYESLWQSICTIGELRITSYSFIPTHVDPVTGQIGADREKVPSTRFDRDYLQDRAVRYRLPLVVATDDLNRGQVIHHLARPPQALLVRVSERSVILFVNSSNPENGDHSAYQSMVVYERID</sequence>
<dbReference type="EMBL" id="QRBB01000001">
    <property type="protein sequence ID" value="RDS77679.1"/>
    <property type="molecule type" value="Genomic_DNA"/>
</dbReference>
<protein>
    <submittedName>
        <fullName evidence="1">Uncharacterized protein</fullName>
    </submittedName>
</protein>
<organism evidence="1 2">
    <name type="scientific">Alteriqipengyuania lutimaris</name>
    <dbReference type="NCBI Taxonomy" id="1538146"/>
    <lineage>
        <taxon>Bacteria</taxon>
        <taxon>Pseudomonadati</taxon>
        <taxon>Pseudomonadota</taxon>
        <taxon>Alphaproteobacteria</taxon>
        <taxon>Sphingomonadales</taxon>
        <taxon>Erythrobacteraceae</taxon>
        <taxon>Alteriqipengyuania</taxon>
    </lineage>
</organism>
<reference evidence="1 2" key="1">
    <citation type="submission" date="2018-07" db="EMBL/GenBank/DDBJ databases">
        <title>Erythrobacter nanhaiensis sp. nov., a novel member of the genus Erythrobacter isolated from the South China Sea.</title>
        <authorList>
            <person name="Chen X."/>
            <person name="Liu J."/>
        </authorList>
    </citation>
    <scope>NUCLEOTIDE SEQUENCE [LARGE SCALE GENOMIC DNA]</scope>
    <source>
        <strain evidence="1 2">S-5</strain>
    </source>
</reference>
<dbReference type="AlphaFoldDB" id="A0A395LLU1"/>
<evidence type="ECO:0000313" key="2">
    <source>
        <dbReference type="Proteomes" id="UP000254101"/>
    </source>
</evidence>
<keyword evidence="2" id="KW-1185">Reference proteome</keyword>
<dbReference type="RefSeq" id="WP_115491898.1">
    <property type="nucleotide sequence ID" value="NZ_JACHWW010000001.1"/>
</dbReference>
<proteinExistence type="predicted"/>
<name>A0A395LLU1_9SPHN</name>